<evidence type="ECO:0000313" key="1">
    <source>
        <dbReference type="EMBL" id="MDP9766332.1"/>
    </source>
</evidence>
<name>A0ABT9MIC3_9DEIO</name>
<evidence type="ECO:0008006" key="3">
    <source>
        <dbReference type="Google" id="ProtNLM"/>
    </source>
</evidence>
<organism evidence="1 2">
    <name type="scientific">Deinococcus enclensis</name>
    <dbReference type="NCBI Taxonomy" id="1049582"/>
    <lineage>
        <taxon>Bacteria</taxon>
        <taxon>Thermotogati</taxon>
        <taxon>Deinococcota</taxon>
        <taxon>Deinococci</taxon>
        <taxon>Deinococcales</taxon>
        <taxon>Deinococcaceae</taxon>
        <taxon>Deinococcus</taxon>
    </lineage>
</organism>
<evidence type="ECO:0000313" key="2">
    <source>
        <dbReference type="Proteomes" id="UP001232163"/>
    </source>
</evidence>
<dbReference type="PROSITE" id="PS51257">
    <property type="entry name" value="PROKAR_LIPOPROTEIN"/>
    <property type="match status" value="1"/>
</dbReference>
<gene>
    <name evidence="1" type="ORF">QO006_003797</name>
</gene>
<dbReference type="Proteomes" id="UP001232163">
    <property type="component" value="Unassembled WGS sequence"/>
</dbReference>
<reference evidence="1 2" key="1">
    <citation type="submission" date="2023-07" db="EMBL/GenBank/DDBJ databases">
        <title>Genomic Encyclopedia of Type Strains, Phase IV (KMG-IV): sequencing the most valuable type-strain genomes for metagenomic binning, comparative biology and taxonomic classification.</title>
        <authorList>
            <person name="Goeker M."/>
        </authorList>
    </citation>
    <scope>NUCLEOTIDE SEQUENCE [LARGE SCALE GENOMIC DNA]</scope>
    <source>
        <strain evidence="1 2">NIO-1023</strain>
    </source>
</reference>
<sequence>MIRRSAFLVLLLSSCAGNPSGLPEVARVVQPGAAATRQGPLHVGEVRKEDSFLKGPVATMSVRRMGIQSDSGKGEAEVVLGTSRYDVTGRLLARDSDDPDSVQERYVYEDGRLTRAVLEGVSEENFSYDSATGNLTESVMFLPFPGATIRTVYTPTPNGFIADAKADVEGHSGRTYCLQDRAGRSVQCAVMISAITRKSEFVYSGEAVEASSYEDEEMTVTVKNTKAGREEITYNRAQSPVLVSRRTFAYQNLDHYGNPKVVLETLEESSQESAGLRTTRFREERTYTYHRLK</sequence>
<dbReference type="RefSeq" id="WP_307469456.1">
    <property type="nucleotide sequence ID" value="NZ_JAURUR010000024.1"/>
</dbReference>
<protein>
    <recommendedName>
        <fullName evidence="3">YD repeat-containing protein</fullName>
    </recommendedName>
</protein>
<comment type="caution">
    <text evidence="1">The sequence shown here is derived from an EMBL/GenBank/DDBJ whole genome shotgun (WGS) entry which is preliminary data.</text>
</comment>
<accession>A0ABT9MIC3</accession>
<dbReference type="EMBL" id="JAURUR010000024">
    <property type="protein sequence ID" value="MDP9766332.1"/>
    <property type="molecule type" value="Genomic_DNA"/>
</dbReference>
<dbReference type="Gene3D" id="2.180.10.10">
    <property type="entry name" value="RHS repeat-associated core"/>
    <property type="match status" value="1"/>
</dbReference>
<keyword evidence="2" id="KW-1185">Reference proteome</keyword>
<proteinExistence type="predicted"/>